<comment type="similarity">
    <text evidence="1">Belongs to the sodium:galactoside symporter (TC 2.A.2) family.</text>
</comment>
<feature type="transmembrane region" description="Helical" evidence="2">
    <location>
        <begin position="107"/>
        <end position="127"/>
    </location>
</feature>
<feature type="transmembrane region" description="Helical" evidence="2">
    <location>
        <begin position="182"/>
        <end position="202"/>
    </location>
</feature>
<feature type="transmembrane region" description="Helical" evidence="2">
    <location>
        <begin position="152"/>
        <end position="170"/>
    </location>
</feature>
<dbReference type="GO" id="GO:0005886">
    <property type="term" value="C:plasma membrane"/>
    <property type="evidence" value="ECO:0007669"/>
    <property type="project" value="TreeGrafter"/>
</dbReference>
<feature type="transmembrane region" description="Helical" evidence="2">
    <location>
        <begin position="45"/>
        <end position="63"/>
    </location>
</feature>
<organism evidence="3 4">
    <name type="scientific">Massilia glaciei</name>
    <dbReference type="NCBI Taxonomy" id="1524097"/>
    <lineage>
        <taxon>Bacteria</taxon>
        <taxon>Pseudomonadati</taxon>
        <taxon>Pseudomonadota</taxon>
        <taxon>Betaproteobacteria</taxon>
        <taxon>Burkholderiales</taxon>
        <taxon>Oxalobacteraceae</taxon>
        <taxon>Telluria group</taxon>
        <taxon>Massilia</taxon>
    </lineage>
</organism>
<comment type="caution">
    <text evidence="3">The sequence shown here is derived from an EMBL/GenBank/DDBJ whole genome shotgun (WGS) entry which is preliminary data.</text>
</comment>
<evidence type="ECO:0000256" key="2">
    <source>
        <dbReference type="SAM" id="Phobius"/>
    </source>
</evidence>
<keyword evidence="2" id="KW-1133">Transmembrane helix</keyword>
<evidence type="ECO:0000256" key="1">
    <source>
        <dbReference type="ARBA" id="ARBA00009617"/>
    </source>
</evidence>
<dbReference type="PANTHER" id="PTHR11328">
    <property type="entry name" value="MAJOR FACILITATOR SUPERFAMILY DOMAIN-CONTAINING PROTEIN"/>
    <property type="match status" value="1"/>
</dbReference>
<keyword evidence="2" id="KW-0812">Transmembrane</keyword>
<dbReference type="OrthoDB" id="181905at2"/>
<dbReference type="RefSeq" id="WP_106755746.1">
    <property type="nucleotide sequence ID" value="NZ_PXWF02000021.1"/>
</dbReference>
<name>A0A2U2I6W7_9BURK</name>
<accession>A0A2U2I6W7</accession>
<evidence type="ECO:0008006" key="5">
    <source>
        <dbReference type="Google" id="ProtNLM"/>
    </source>
</evidence>
<protein>
    <recommendedName>
        <fullName evidence="5">MFS transporter</fullName>
    </recommendedName>
</protein>
<sequence>MTKSTSSMPAWRLLSYGTINLPLSFVGYPLVIFIAPFYAGELGLPLSWLGIMLFLGRMSDVITDPIIGIGSDHTRSRFGRRKPWIAAGIVMMTLGVYKLFMPEPPVGLGYFLLWVSVVYVGFTMVTLPHEAWGGELSASYHERTKITGSRQFFGLIGLVAATAVPAYVMSQPGGTSGAVLEALGWVVIIALPITGAWLMWAVPSVPANDVSPGVSLRSGLRTMWRNGPFVRMLMVLLLGVIGETFRQTITLFYARDVIGVSNLGSIYLLYFGVGLAGIPAWIWLGNTIGKHRALGVSFTTLAVLSLAMLPLGHGDGVMFTALFAAKGFCFGSLQMLPSAMIADVVDVDAARSGKSRQGLYYAAAGVALKLGMALGQGLSLNMLDLVDFNAKGANSADAISSLAMMYCIPCATLFIIAVPLVWRYPLTAARHQKIRGRLDARRDATAAIVNASP</sequence>
<feature type="transmembrane region" description="Helical" evidence="2">
    <location>
        <begin position="223"/>
        <end position="245"/>
    </location>
</feature>
<gene>
    <name evidence="3" type="ORF">C7C56_001540</name>
</gene>
<dbReference type="GO" id="GO:0008643">
    <property type="term" value="P:carbohydrate transport"/>
    <property type="evidence" value="ECO:0007669"/>
    <property type="project" value="InterPro"/>
</dbReference>
<dbReference type="InterPro" id="IPR039672">
    <property type="entry name" value="MFS_2"/>
</dbReference>
<dbReference type="AlphaFoldDB" id="A0A2U2I6W7"/>
<dbReference type="GO" id="GO:0015293">
    <property type="term" value="F:symporter activity"/>
    <property type="evidence" value="ECO:0007669"/>
    <property type="project" value="InterPro"/>
</dbReference>
<feature type="transmembrane region" description="Helical" evidence="2">
    <location>
        <begin position="293"/>
        <end position="311"/>
    </location>
</feature>
<dbReference type="EMBL" id="PXWF02000021">
    <property type="protein sequence ID" value="PWF55487.1"/>
    <property type="molecule type" value="Genomic_DNA"/>
</dbReference>
<feature type="transmembrane region" description="Helical" evidence="2">
    <location>
        <begin position="398"/>
        <end position="422"/>
    </location>
</feature>
<evidence type="ECO:0000313" key="4">
    <source>
        <dbReference type="Proteomes" id="UP000241421"/>
    </source>
</evidence>
<keyword evidence="2" id="KW-0472">Membrane</keyword>
<feature type="transmembrane region" description="Helical" evidence="2">
    <location>
        <begin position="317"/>
        <end position="337"/>
    </location>
</feature>
<evidence type="ECO:0000313" key="3">
    <source>
        <dbReference type="EMBL" id="PWF55487.1"/>
    </source>
</evidence>
<reference evidence="3 4" key="1">
    <citation type="submission" date="2018-04" db="EMBL/GenBank/DDBJ databases">
        <title>Massilia violaceinigra sp. nov., a novel purple-pigmented bacterium isolated from Tianshan glacier, Xinjiang, China.</title>
        <authorList>
            <person name="Wang H."/>
        </authorList>
    </citation>
    <scope>NUCLEOTIDE SEQUENCE [LARGE SCALE GENOMIC DNA]</scope>
    <source>
        <strain evidence="3 4">B448-2</strain>
    </source>
</reference>
<keyword evidence="4" id="KW-1185">Reference proteome</keyword>
<dbReference type="InterPro" id="IPR036259">
    <property type="entry name" value="MFS_trans_sf"/>
</dbReference>
<dbReference type="Gene3D" id="1.20.1250.20">
    <property type="entry name" value="MFS general substrate transporter like domains"/>
    <property type="match status" value="1"/>
</dbReference>
<feature type="transmembrane region" description="Helical" evidence="2">
    <location>
        <begin position="84"/>
        <end position="101"/>
    </location>
</feature>
<dbReference type="SUPFAM" id="SSF103473">
    <property type="entry name" value="MFS general substrate transporter"/>
    <property type="match status" value="1"/>
</dbReference>
<feature type="transmembrane region" description="Helical" evidence="2">
    <location>
        <begin position="265"/>
        <end position="284"/>
    </location>
</feature>
<feature type="transmembrane region" description="Helical" evidence="2">
    <location>
        <begin position="358"/>
        <end position="378"/>
    </location>
</feature>
<dbReference type="Pfam" id="PF13347">
    <property type="entry name" value="MFS_2"/>
    <property type="match status" value="1"/>
</dbReference>
<dbReference type="Proteomes" id="UP000241421">
    <property type="component" value="Unassembled WGS sequence"/>
</dbReference>
<proteinExistence type="inferred from homology"/>
<feature type="transmembrane region" description="Helical" evidence="2">
    <location>
        <begin position="21"/>
        <end position="39"/>
    </location>
</feature>
<dbReference type="PANTHER" id="PTHR11328:SF24">
    <property type="entry name" value="MAJOR FACILITATOR SUPERFAMILY (MFS) PROFILE DOMAIN-CONTAINING PROTEIN"/>
    <property type="match status" value="1"/>
</dbReference>